<accession>A0A2U2AMY5</accession>
<sequence length="109" mass="12549">MSNLKETGKLLYGYADKDGNLHYDFELRLLTIRGEMNTLNILLSEYPNLDELPETERFTIERAVTLSETLRVGGQKLTVDEILNLASEEFTILLDAEMNLRKKRSEPTQ</sequence>
<reference evidence="1 2" key="1">
    <citation type="journal article" date="2018" name="Genome Announc.">
        <title>Ignatzschineria cameli sp. nov., isolated from necrotic foot tissue of dromedaries (Camelus dromedarius) and associated maggots (Wohlfahrtia species) in Dubai.</title>
        <authorList>
            <person name="Tsang C.C."/>
            <person name="Tang J.Y."/>
            <person name="Fong J.Y."/>
            <person name="Kinne J."/>
            <person name="Lee H.H."/>
            <person name="Joseph M."/>
            <person name="Jose S."/>
            <person name="Schuster R.K."/>
            <person name="Tang Y."/>
            <person name="Sivakumar S."/>
            <person name="Chen J.H."/>
            <person name="Teng J.L."/>
            <person name="Lau S.K."/>
            <person name="Wernery U."/>
            <person name="Woo P.C."/>
        </authorList>
    </citation>
    <scope>NUCLEOTIDE SEQUENCE [LARGE SCALE GENOMIC DNA]</scope>
    <source>
        <strain evidence="1 2">KCTC 22643</strain>
    </source>
</reference>
<gene>
    <name evidence="1" type="ORF">DC082_03075</name>
</gene>
<comment type="caution">
    <text evidence="1">The sequence shown here is derived from an EMBL/GenBank/DDBJ whole genome shotgun (WGS) entry which is preliminary data.</text>
</comment>
<proteinExistence type="predicted"/>
<name>A0A2U2AMY5_9GAMM</name>
<evidence type="ECO:0000313" key="1">
    <source>
        <dbReference type="EMBL" id="PWD84535.1"/>
    </source>
</evidence>
<protein>
    <submittedName>
        <fullName evidence="1">Uncharacterized protein</fullName>
    </submittedName>
</protein>
<dbReference type="Proteomes" id="UP000244948">
    <property type="component" value="Unassembled WGS sequence"/>
</dbReference>
<evidence type="ECO:0000313" key="2">
    <source>
        <dbReference type="Proteomes" id="UP000244948"/>
    </source>
</evidence>
<dbReference type="AlphaFoldDB" id="A0A2U2AMY5"/>
<dbReference type="EMBL" id="QEWR01000002">
    <property type="protein sequence ID" value="PWD84535.1"/>
    <property type="molecule type" value="Genomic_DNA"/>
</dbReference>
<keyword evidence="2" id="KW-1185">Reference proteome</keyword>
<organism evidence="1 2">
    <name type="scientific">Ignatzschineria indica</name>
    <dbReference type="NCBI Taxonomy" id="472583"/>
    <lineage>
        <taxon>Bacteria</taxon>
        <taxon>Pseudomonadati</taxon>
        <taxon>Pseudomonadota</taxon>
        <taxon>Gammaproteobacteria</taxon>
        <taxon>Cardiobacteriales</taxon>
        <taxon>Ignatzschineriaceae</taxon>
        <taxon>Ignatzschineria</taxon>
    </lineage>
</organism>
<dbReference type="RefSeq" id="WP_109235704.1">
    <property type="nucleotide sequence ID" value="NZ_BMXZ01000001.1"/>
</dbReference>